<evidence type="ECO:0000313" key="2">
    <source>
        <dbReference type="Proteomes" id="UP000789920"/>
    </source>
</evidence>
<dbReference type="EMBL" id="CAJVQC010040375">
    <property type="protein sequence ID" value="CAG8770717.1"/>
    <property type="molecule type" value="Genomic_DNA"/>
</dbReference>
<protein>
    <submittedName>
        <fullName evidence="1">33841_t:CDS:1</fullName>
    </submittedName>
</protein>
<organism evidence="1 2">
    <name type="scientific">Racocetra persica</name>
    <dbReference type="NCBI Taxonomy" id="160502"/>
    <lineage>
        <taxon>Eukaryota</taxon>
        <taxon>Fungi</taxon>
        <taxon>Fungi incertae sedis</taxon>
        <taxon>Mucoromycota</taxon>
        <taxon>Glomeromycotina</taxon>
        <taxon>Glomeromycetes</taxon>
        <taxon>Diversisporales</taxon>
        <taxon>Gigasporaceae</taxon>
        <taxon>Racocetra</taxon>
    </lineage>
</organism>
<proteinExistence type="predicted"/>
<keyword evidence="2" id="KW-1185">Reference proteome</keyword>
<sequence length="70" mass="8095">MSEYELREMVNLTSINNFIEDEKGEKNENKNNNTYDDDLDFVLCKALLNILSDTSNNNSESNTNIDFNPE</sequence>
<accession>A0ACA9QZ99</accession>
<gene>
    <name evidence="1" type="ORF">RPERSI_LOCUS16368</name>
</gene>
<comment type="caution">
    <text evidence="1">The sequence shown here is derived from an EMBL/GenBank/DDBJ whole genome shotgun (WGS) entry which is preliminary data.</text>
</comment>
<evidence type="ECO:0000313" key="1">
    <source>
        <dbReference type="EMBL" id="CAG8770717.1"/>
    </source>
</evidence>
<reference evidence="1" key="1">
    <citation type="submission" date="2021-06" db="EMBL/GenBank/DDBJ databases">
        <authorList>
            <person name="Kallberg Y."/>
            <person name="Tangrot J."/>
            <person name="Rosling A."/>
        </authorList>
    </citation>
    <scope>NUCLEOTIDE SEQUENCE</scope>
    <source>
        <strain evidence="1">MA461A</strain>
    </source>
</reference>
<feature type="non-terminal residue" evidence="1">
    <location>
        <position position="70"/>
    </location>
</feature>
<dbReference type="Proteomes" id="UP000789920">
    <property type="component" value="Unassembled WGS sequence"/>
</dbReference>
<name>A0ACA9QZ99_9GLOM</name>